<proteinExistence type="predicted"/>
<dbReference type="InterPro" id="IPR052053">
    <property type="entry name" value="IM_YidH-like"/>
</dbReference>
<name>A0A175VP90_9PEZI</name>
<feature type="transmembrane region" description="Helical" evidence="1">
    <location>
        <begin position="70"/>
        <end position="89"/>
    </location>
</feature>
<reference evidence="2 3" key="1">
    <citation type="journal article" date="2016" name="Genome Announc.">
        <title>Genome Sequence of Madurella mycetomatis mm55, Isolated from a Human Mycetoma Case in Sudan.</title>
        <authorList>
            <person name="Smit S."/>
            <person name="Derks M.F."/>
            <person name="Bervoets S."/>
            <person name="Fahal A."/>
            <person name="van Leeuwen W."/>
            <person name="van Belkum A."/>
            <person name="van de Sande W.W."/>
        </authorList>
    </citation>
    <scope>NUCLEOTIDE SEQUENCE [LARGE SCALE GENOMIC DNA]</scope>
    <source>
        <strain evidence="3">mm55</strain>
    </source>
</reference>
<dbReference type="OrthoDB" id="5525680at2759"/>
<evidence type="ECO:0000256" key="1">
    <source>
        <dbReference type="SAM" id="Phobius"/>
    </source>
</evidence>
<keyword evidence="1" id="KW-0472">Membrane</keyword>
<feature type="transmembrane region" description="Helical" evidence="1">
    <location>
        <begin position="29"/>
        <end position="49"/>
    </location>
</feature>
<dbReference type="PANTHER" id="PTHR34187">
    <property type="entry name" value="FGR18P"/>
    <property type="match status" value="1"/>
</dbReference>
<organism evidence="2 3">
    <name type="scientific">Madurella mycetomatis</name>
    <dbReference type="NCBI Taxonomy" id="100816"/>
    <lineage>
        <taxon>Eukaryota</taxon>
        <taxon>Fungi</taxon>
        <taxon>Dikarya</taxon>
        <taxon>Ascomycota</taxon>
        <taxon>Pezizomycotina</taxon>
        <taxon>Sordariomycetes</taxon>
        <taxon>Sordariomycetidae</taxon>
        <taxon>Sordariales</taxon>
        <taxon>Sordariales incertae sedis</taxon>
        <taxon>Madurella</taxon>
    </lineage>
</organism>
<gene>
    <name evidence="2" type="ORF">MMYC01_209987</name>
</gene>
<dbReference type="VEuPathDB" id="FungiDB:MMYC01_209987"/>
<evidence type="ECO:0008006" key="4">
    <source>
        <dbReference type="Google" id="ProtNLM"/>
    </source>
</evidence>
<dbReference type="AlphaFoldDB" id="A0A175VP90"/>
<evidence type="ECO:0000313" key="3">
    <source>
        <dbReference type="Proteomes" id="UP000078237"/>
    </source>
</evidence>
<sequence length="98" mass="10541">MSIVAVAIVLSFHLRKTASDMELRMAKPLGAIFWALSVSCLGVGVANYARTVNQYSRRAAIVQSGRRTHIVMAAIALSIVGACLVLLVINKLNENADE</sequence>
<dbReference type="EMBL" id="LCTW02000546">
    <property type="protein sequence ID" value="KXX73092.1"/>
    <property type="molecule type" value="Genomic_DNA"/>
</dbReference>
<dbReference type="Proteomes" id="UP000078237">
    <property type="component" value="Unassembled WGS sequence"/>
</dbReference>
<keyword evidence="3" id="KW-1185">Reference proteome</keyword>
<keyword evidence="1" id="KW-0812">Transmembrane</keyword>
<keyword evidence="1" id="KW-1133">Transmembrane helix</keyword>
<evidence type="ECO:0000313" key="2">
    <source>
        <dbReference type="EMBL" id="KXX73092.1"/>
    </source>
</evidence>
<protein>
    <recommendedName>
        <fullName evidence="4">DUF202 domain-containing protein</fullName>
    </recommendedName>
</protein>
<comment type="caution">
    <text evidence="2">The sequence shown here is derived from an EMBL/GenBank/DDBJ whole genome shotgun (WGS) entry which is preliminary data.</text>
</comment>
<dbReference type="PANTHER" id="PTHR34187:SF3">
    <property type="entry name" value="DUF DOMAIN PROTEIN (AFU_ORTHOLOGUE AFUA_6G11150)"/>
    <property type="match status" value="1"/>
</dbReference>
<accession>A0A175VP90</accession>